<keyword evidence="5 6" id="KW-0472">Membrane</keyword>
<evidence type="ECO:0000256" key="1">
    <source>
        <dbReference type="ARBA" id="ARBA00004651"/>
    </source>
</evidence>
<keyword evidence="9" id="KW-1185">Reference proteome</keyword>
<evidence type="ECO:0000256" key="4">
    <source>
        <dbReference type="ARBA" id="ARBA00022989"/>
    </source>
</evidence>
<comment type="subcellular location">
    <subcellularLocation>
        <location evidence="1">Cell membrane</location>
        <topology evidence="1">Multi-pass membrane protein</topology>
    </subcellularLocation>
</comment>
<dbReference type="InterPro" id="IPR036259">
    <property type="entry name" value="MFS_trans_sf"/>
</dbReference>
<dbReference type="PANTHER" id="PTHR11360">
    <property type="entry name" value="MONOCARBOXYLATE TRANSPORTER"/>
    <property type="match status" value="1"/>
</dbReference>
<dbReference type="CDD" id="cd17353">
    <property type="entry name" value="MFS_OFA_like"/>
    <property type="match status" value="1"/>
</dbReference>
<feature type="transmembrane region" description="Helical" evidence="6">
    <location>
        <begin position="317"/>
        <end position="339"/>
    </location>
</feature>
<feature type="transmembrane region" description="Helical" evidence="6">
    <location>
        <begin position="104"/>
        <end position="126"/>
    </location>
</feature>
<accession>A0A4Y7RBL1</accession>
<dbReference type="SUPFAM" id="SSF103473">
    <property type="entry name" value="MFS general substrate transporter"/>
    <property type="match status" value="1"/>
</dbReference>
<feature type="transmembrane region" description="Helical" evidence="6">
    <location>
        <begin position="170"/>
        <end position="190"/>
    </location>
</feature>
<dbReference type="InterPro" id="IPR010645">
    <property type="entry name" value="MFS_4"/>
</dbReference>
<reference evidence="8 9" key="1">
    <citation type="journal article" date="2018" name="Environ. Microbiol.">
        <title>Novel energy conservation strategies and behaviour of Pelotomaculum schinkii driving syntrophic propionate catabolism.</title>
        <authorList>
            <person name="Hidalgo-Ahumada C.A.P."/>
            <person name="Nobu M.K."/>
            <person name="Narihiro T."/>
            <person name="Tamaki H."/>
            <person name="Liu W.T."/>
            <person name="Kamagata Y."/>
            <person name="Stams A.J.M."/>
            <person name="Imachi H."/>
            <person name="Sousa D.Z."/>
        </authorList>
    </citation>
    <scope>NUCLEOTIDE SEQUENCE [LARGE SCALE GENOMIC DNA]</scope>
    <source>
        <strain evidence="8 9">HH</strain>
    </source>
</reference>
<feature type="domain" description="Major facilitator superfamily (MFS) profile" evidence="7">
    <location>
        <begin position="1"/>
        <end position="407"/>
    </location>
</feature>
<dbReference type="Proteomes" id="UP000298324">
    <property type="component" value="Unassembled WGS sequence"/>
</dbReference>
<evidence type="ECO:0000256" key="5">
    <source>
        <dbReference type="ARBA" id="ARBA00023136"/>
    </source>
</evidence>
<feature type="transmembrane region" description="Helical" evidence="6">
    <location>
        <begin position="294"/>
        <end position="311"/>
    </location>
</feature>
<dbReference type="InterPro" id="IPR050327">
    <property type="entry name" value="Proton-linked_MCT"/>
</dbReference>
<keyword evidence="4 6" id="KW-1133">Transmembrane helix</keyword>
<dbReference type="AlphaFoldDB" id="A0A4Y7RBL1"/>
<feature type="transmembrane region" description="Helical" evidence="6">
    <location>
        <begin position="380"/>
        <end position="399"/>
    </location>
</feature>
<evidence type="ECO:0000313" key="8">
    <source>
        <dbReference type="EMBL" id="TEB06216.1"/>
    </source>
</evidence>
<dbReference type="Pfam" id="PF06779">
    <property type="entry name" value="MFS_4"/>
    <property type="match status" value="1"/>
</dbReference>
<feature type="transmembrane region" description="Helical" evidence="6">
    <location>
        <begin position="227"/>
        <end position="247"/>
    </location>
</feature>
<name>A0A4Y7RBL1_9FIRM</name>
<dbReference type="PROSITE" id="PS50850">
    <property type="entry name" value="MFS"/>
    <property type="match status" value="1"/>
</dbReference>
<dbReference type="GO" id="GO:0005886">
    <property type="term" value="C:plasma membrane"/>
    <property type="evidence" value="ECO:0007669"/>
    <property type="project" value="UniProtKB-SubCell"/>
</dbReference>
<evidence type="ECO:0000259" key="7">
    <source>
        <dbReference type="PROSITE" id="PS50850"/>
    </source>
</evidence>
<feature type="transmembrane region" description="Helical" evidence="6">
    <location>
        <begin position="41"/>
        <end position="68"/>
    </location>
</feature>
<keyword evidence="2" id="KW-0813">Transport</keyword>
<comment type="caution">
    <text evidence="8">The sequence shown here is derived from an EMBL/GenBank/DDBJ whole genome shotgun (WGS) entry which is preliminary data.</text>
</comment>
<feature type="transmembrane region" description="Helical" evidence="6">
    <location>
        <begin position="138"/>
        <end position="158"/>
    </location>
</feature>
<dbReference type="InterPro" id="IPR011701">
    <property type="entry name" value="MFS"/>
</dbReference>
<dbReference type="RefSeq" id="WP_190258810.1">
    <property type="nucleotide sequence ID" value="NZ_QFGA01000002.1"/>
</dbReference>
<evidence type="ECO:0000313" key="9">
    <source>
        <dbReference type="Proteomes" id="UP000298324"/>
    </source>
</evidence>
<dbReference type="Gene3D" id="1.20.1250.20">
    <property type="entry name" value="MFS general substrate transporter like domains"/>
    <property type="match status" value="2"/>
</dbReference>
<evidence type="ECO:0000256" key="3">
    <source>
        <dbReference type="ARBA" id="ARBA00022692"/>
    </source>
</evidence>
<evidence type="ECO:0000256" key="2">
    <source>
        <dbReference type="ARBA" id="ARBA00022448"/>
    </source>
</evidence>
<feature type="transmembrane region" description="Helical" evidence="6">
    <location>
        <begin position="80"/>
        <end position="98"/>
    </location>
</feature>
<dbReference type="EMBL" id="QFGA01000002">
    <property type="protein sequence ID" value="TEB06216.1"/>
    <property type="molecule type" value="Genomic_DNA"/>
</dbReference>
<gene>
    <name evidence="8" type="primary">yhjX_3</name>
    <name evidence="8" type="ORF">Psch_03260</name>
</gene>
<feature type="transmembrane region" description="Helical" evidence="6">
    <location>
        <begin position="351"/>
        <end position="368"/>
    </location>
</feature>
<organism evidence="8 9">
    <name type="scientific">Pelotomaculum schinkii</name>
    <dbReference type="NCBI Taxonomy" id="78350"/>
    <lineage>
        <taxon>Bacteria</taxon>
        <taxon>Bacillati</taxon>
        <taxon>Bacillota</taxon>
        <taxon>Clostridia</taxon>
        <taxon>Eubacteriales</taxon>
        <taxon>Desulfotomaculaceae</taxon>
        <taxon>Pelotomaculum</taxon>
    </lineage>
</organism>
<feature type="transmembrane region" description="Helical" evidence="6">
    <location>
        <begin position="259"/>
        <end position="282"/>
    </location>
</feature>
<evidence type="ECO:0000256" key="6">
    <source>
        <dbReference type="SAM" id="Phobius"/>
    </source>
</evidence>
<dbReference type="Pfam" id="PF07690">
    <property type="entry name" value="MFS_1"/>
    <property type="match status" value="1"/>
</dbReference>
<protein>
    <submittedName>
        <fullName evidence="8">Putative MFS-type transporter YhjX</fullName>
    </submittedName>
</protein>
<dbReference type="PANTHER" id="PTHR11360:SF317">
    <property type="entry name" value="MAJOR FACILITATOR SUPERFAMILY (MFS) PROFILE DOMAIN-CONTAINING PROTEIN-RELATED"/>
    <property type="match status" value="1"/>
</dbReference>
<sequence>MDLKTKRWLVLIASVLINLCIGSGYAWSVFAKPMVAHLSSVTGVAVTAAAATLAFTISNLFGPVTMIIGGSVQDKFGPRWVIFVGAFIFGGGVFLTGFTTSTTWLYLSYGTLMGLGMGLIYSCTIANTVKFFPDKRGLVAGLATAGYGTGSIVVPPLANSMISSMGIMATFRTLGIAYFIIIALGSFFVMTAPPGYKPEGWTPPAPSAGSAVSGVDKTWKQMLSDPIFYVLLLMIMIGAFSGLMIISQASAIAQETTKVTAAVAAVAVSMIALANTGGRLFWGWVSDVIGRYNALTIMYIISAVSVFALTATPSYSLFVVEAMLIALCFGGIMGIFPALTADMFGPKNNGVNYGIMFSGFAIAAYLGPMTAASVRASSGGYVTAFIVAAVISIVGILLTQVVRSKSKKMQEATAKA</sequence>
<keyword evidence="3 6" id="KW-0812">Transmembrane</keyword>
<dbReference type="InterPro" id="IPR020846">
    <property type="entry name" value="MFS_dom"/>
</dbReference>
<dbReference type="GO" id="GO:0022857">
    <property type="term" value="F:transmembrane transporter activity"/>
    <property type="evidence" value="ECO:0007669"/>
    <property type="project" value="InterPro"/>
</dbReference>
<proteinExistence type="predicted"/>